<proteinExistence type="predicted"/>
<dbReference type="Gene3D" id="3.40.50.10860">
    <property type="entry name" value="Leucine Dehydrogenase, chain A, domain 1"/>
    <property type="match status" value="1"/>
</dbReference>
<dbReference type="EMBL" id="VOPL01000007">
    <property type="protein sequence ID" value="TXB67490.1"/>
    <property type="molecule type" value="Genomic_DNA"/>
</dbReference>
<dbReference type="InterPro" id="IPR046346">
    <property type="entry name" value="Aminoacid_DH-like_N_sf"/>
</dbReference>
<dbReference type="InterPro" id="IPR013708">
    <property type="entry name" value="Shikimate_DH-bd_N"/>
</dbReference>
<dbReference type="InterPro" id="IPR028939">
    <property type="entry name" value="P5C_Rdtase_cat_N"/>
</dbReference>
<gene>
    <name evidence="6" type="ORF">FQV27_15450</name>
</gene>
<keyword evidence="3" id="KW-0057">Aromatic amino acid biosynthesis</keyword>
<dbReference type="Gene3D" id="3.40.50.720">
    <property type="entry name" value="NAD(P)-binding Rossmann-like Domain"/>
    <property type="match status" value="1"/>
</dbReference>
<dbReference type="RefSeq" id="WP_147100241.1">
    <property type="nucleotide sequence ID" value="NZ_JBHUFH010000010.1"/>
</dbReference>
<dbReference type="GO" id="GO:0019632">
    <property type="term" value="P:shikimate metabolic process"/>
    <property type="evidence" value="ECO:0007669"/>
    <property type="project" value="TreeGrafter"/>
</dbReference>
<dbReference type="CDD" id="cd01065">
    <property type="entry name" value="NAD_bind_Shikimate_DH"/>
    <property type="match status" value="1"/>
</dbReference>
<evidence type="ECO:0000259" key="4">
    <source>
        <dbReference type="Pfam" id="PF03807"/>
    </source>
</evidence>
<dbReference type="PANTHER" id="PTHR21089">
    <property type="entry name" value="SHIKIMATE DEHYDROGENASE"/>
    <property type="match status" value="1"/>
</dbReference>
<evidence type="ECO:0000256" key="2">
    <source>
        <dbReference type="ARBA" id="ARBA00023002"/>
    </source>
</evidence>
<feature type="domain" description="Shikimate dehydrogenase substrate binding N-terminal" evidence="5">
    <location>
        <begin position="9"/>
        <end position="93"/>
    </location>
</feature>
<dbReference type="InterPro" id="IPR022893">
    <property type="entry name" value="Shikimate_DH_fam"/>
</dbReference>
<dbReference type="OrthoDB" id="9792692at2"/>
<dbReference type="Pfam" id="PF08501">
    <property type="entry name" value="Shikimate_dh_N"/>
    <property type="match status" value="1"/>
</dbReference>
<reference evidence="6 7" key="1">
    <citation type="submission" date="2019-08" db="EMBL/GenBank/DDBJ databases">
        <authorList>
            <person name="Ye J."/>
        </authorList>
    </citation>
    <scope>NUCLEOTIDE SEQUENCE [LARGE SCALE GENOMIC DNA]</scope>
    <source>
        <strain evidence="6 7">TK008</strain>
    </source>
</reference>
<dbReference type="SUPFAM" id="SSF53223">
    <property type="entry name" value="Aminoacid dehydrogenase-like, N-terminal domain"/>
    <property type="match status" value="1"/>
</dbReference>
<comment type="pathway">
    <text evidence="1">Metabolic intermediate biosynthesis; chorismate biosynthesis; chorismate from D-erythrose 4-phosphate and phosphoenolpyruvate: step 4/7.</text>
</comment>
<evidence type="ECO:0000256" key="1">
    <source>
        <dbReference type="ARBA" id="ARBA00004871"/>
    </source>
</evidence>
<organism evidence="6 7">
    <name type="scientific">Paracoccus aurantiacus</name>
    <dbReference type="NCBI Taxonomy" id="2599412"/>
    <lineage>
        <taxon>Bacteria</taxon>
        <taxon>Pseudomonadati</taxon>
        <taxon>Pseudomonadota</taxon>
        <taxon>Alphaproteobacteria</taxon>
        <taxon>Rhodobacterales</taxon>
        <taxon>Paracoccaceae</taxon>
        <taxon>Paracoccus</taxon>
    </lineage>
</organism>
<evidence type="ECO:0000313" key="6">
    <source>
        <dbReference type="EMBL" id="TXB67490.1"/>
    </source>
</evidence>
<dbReference type="Proteomes" id="UP000321562">
    <property type="component" value="Unassembled WGS sequence"/>
</dbReference>
<evidence type="ECO:0000313" key="7">
    <source>
        <dbReference type="Proteomes" id="UP000321562"/>
    </source>
</evidence>
<dbReference type="GO" id="GO:0009073">
    <property type="term" value="P:aromatic amino acid family biosynthetic process"/>
    <property type="evidence" value="ECO:0007669"/>
    <property type="project" value="UniProtKB-KW"/>
</dbReference>
<evidence type="ECO:0000256" key="3">
    <source>
        <dbReference type="ARBA" id="ARBA00023141"/>
    </source>
</evidence>
<dbReference type="InterPro" id="IPR036291">
    <property type="entry name" value="NAD(P)-bd_dom_sf"/>
</dbReference>
<accession>A0A5C6S0U9</accession>
<dbReference type="PANTHER" id="PTHR21089:SF1">
    <property type="entry name" value="BIFUNCTIONAL 3-DEHYDROQUINATE DEHYDRATASE_SHIKIMATE DEHYDROGENASE, CHLOROPLASTIC"/>
    <property type="match status" value="1"/>
</dbReference>
<dbReference type="GO" id="GO:0009423">
    <property type="term" value="P:chorismate biosynthetic process"/>
    <property type="evidence" value="ECO:0007669"/>
    <property type="project" value="TreeGrafter"/>
</dbReference>
<keyword evidence="2" id="KW-0560">Oxidoreductase</keyword>
<protein>
    <submittedName>
        <fullName evidence="6">Shikimate dehydrogenase</fullName>
    </submittedName>
</protein>
<dbReference type="Pfam" id="PF03807">
    <property type="entry name" value="F420_oxidored"/>
    <property type="match status" value="1"/>
</dbReference>
<keyword evidence="7" id="KW-1185">Reference proteome</keyword>
<feature type="domain" description="Pyrroline-5-carboxylate reductase catalytic N-terminal" evidence="4">
    <location>
        <begin position="128"/>
        <end position="174"/>
    </location>
</feature>
<dbReference type="SUPFAM" id="SSF51735">
    <property type="entry name" value="NAD(P)-binding Rossmann-fold domains"/>
    <property type="match status" value="1"/>
</dbReference>
<dbReference type="GO" id="GO:0004764">
    <property type="term" value="F:shikimate 3-dehydrogenase (NADP+) activity"/>
    <property type="evidence" value="ECO:0007669"/>
    <property type="project" value="InterPro"/>
</dbReference>
<name>A0A5C6S0U9_9RHOB</name>
<keyword evidence="3" id="KW-0028">Amino-acid biosynthesis</keyword>
<evidence type="ECO:0000259" key="5">
    <source>
        <dbReference type="Pfam" id="PF08501"/>
    </source>
</evidence>
<sequence length="281" mass="29233">MTQALHLGLIGDNILRSRSPLLHRLAGEQNGVEVTYDRLIPRDLGKDFDSVFETAAASGYRGVNVTYPYKELAAKKVSMDDPLVRAIGAVNTVLFDKGGPKGLNTDYSGFIAAYRNLRGDVAPGVSCLIGTGGVGRALAFGLLALGASEIRLVDRDGAKAEALAADLQAVRDAPPVCVSTDPVAAAEGAAGLLNGTPLGMVGHAGTPLPASAIEGAKWAFDAVYTPPMTQFLSDATAAGLQVISGEELFFYQGVHAWGHFAGMPLDEARLRADLLNAAEAA</sequence>
<dbReference type="AlphaFoldDB" id="A0A5C6S0U9"/>
<comment type="caution">
    <text evidence="6">The sequence shown here is derived from an EMBL/GenBank/DDBJ whole genome shotgun (WGS) entry which is preliminary data.</text>
</comment>